<dbReference type="PANTHER" id="PTHR33653">
    <property type="entry name" value="RIBONUCLEASE VAPC2"/>
    <property type="match status" value="1"/>
</dbReference>
<comment type="function">
    <text evidence="8">Toxic component of a toxin-antitoxin (TA) system. An RNase.</text>
</comment>
<dbReference type="HAMAP" id="MF_00265">
    <property type="entry name" value="VapC_Nob1"/>
    <property type="match status" value="1"/>
</dbReference>
<dbReference type="RefSeq" id="WP_306824744.1">
    <property type="nucleotide sequence ID" value="NZ_JAUSQM010000001.1"/>
</dbReference>
<dbReference type="CDD" id="cd09871">
    <property type="entry name" value="PIN_MtVapC28-VapC30-like"/>
    <property type="match status" value="1"/>
</dbReference>
<evidence type="ECO:0000313" key="11">
    <source>
        <dbReference type="Proteomes" id="UP001240447"/>
    </source>
</evidence>
<sequence length="129" mass="13817">MIIDSSAIVAIAREESEAVTFTAAIENAADVRISAATLFEVTLVLGPDAHDYVDQFVESGRIEVVAFDARQYHVARRAHAAYGRGSGSPARLNFGDCFAYALAIVSEMPLLFKGQDFVHTDVVPAVAVS</sequence>
<dbReference type="InterPro" id="IPR029060">
    <property type="entry name" value="PIN-like_dom_sf"/>
</dbReference>
<evidence type="ECO:0000313" key="10">
    <source>
        <dbReference type="EMBL" id="MDP9820535.1"/>
    </source>
</evidence>
<evidence type="ECO:0000256" key="8">
    <source>
        <dbReference type="HAMAP-Rule" id="MF_00265"/>
    </source>
</evidence>
<keyword evidence="6 8" id="KW-0460">Magnesium</keyword>
<evidence type="ECO:0000256" key="1">
    <source>
        <dbReference type="ARBA" id="ARBA00001946"/>
    </source>
</evidence>
<dbReference type="Gene3D" id="3.40.50.1010">
    <property type="entry name" value="5'-nuclease"/>
    <property type="match status" value="1"/>
</dbReference>
<dbReference type="Pfam" id="PF01850">
    <property type="entry name" value="PIN"/>
    <property type="match status" value="1"/>
</dbReference>
<keyword evidence="8" id="KW-0800">Toxin</keyword>
<keyword evidence="3 8" id="KW-0540">Nuclease</keyword>
<feature type="domain" description="PIN" evidence="9">
    <location>
        <begin position="1"/>
        <end position="121"/>
    </location>
</feature>
<keyword evidence="11" id="KW-1185">Reference proteome</keyword>
<protein>
    <recommendedName>
        <fullName evidence="8">Ribonuclease VapC</fullName>
        <shortName evidence="8">RNase VapC</shortName>
        <ecNumber evidence="8">3.1.-.-</ecNumber>
    </recommendedName>
    <alternativeName>
        <fullName evidence="8">Toxin VapC</fullName>
    </alternativeName>
</protein>
<dbReference type="GO" id="GO:0016787">
    <property type="term" value="F:hydrolase activity"/>
    <property type="evidence" value="ECO:0007669"/>
    <property type="project" value="UniProtKB-KW"/>
</dbReference>
<keyword evidence="2 8" id="KW-1277">Toxin-antitoxin system</keyword>
<evidence type="ECO:0000256" key="5">
    <source>
        <dbReference type="ARBA" id="ARBA00022801"/>
    </source>
</evidence>
<evidence type="ECO:0000259" key="9">
    <source>
        <dbReference type="Pfam" id="PF01850"/>
    </source>
</evidence>
<evidence type="ECO:0000256" key="3">
    <source>
        <dbReference type="ARBA" id="ARBA00022722"/>
    </source>
</evidence>
<proteinExistence type="inferred from homology"/>
<dbReference type="PANTHER" id="PTHR33653:SF1">
    <property type="entry name" value="RIBONUCLEASE VAPC2"/>
    <property type="match status" value="1"/>
</dbReference>
<feature type="binding site" evidence="8">
    <location>
        <position position="96"/>
    </location>
    <ligand>
        <name>Mg(2+)</name>
        <dbReference type="ChEBI" id="CHEBI:18420"/>
    </ligand>
</feature>
<dbReference type="SUPFAM" id="SSF88723">
    <property type="entry name" value="PIN domain-like"/>
    <property type="match status" value="1"/>
</dbReference>
<dbReference type="InterPro" id="IPR050556">
    <property type="entry name" value="Type_II_TA_system_RNase"/>
</dbReference>
<dbReference type="Proteomes" id="UP001240447">
    <property type="component" value="Unassembled WGS sequence"/>
</dbReference>
<dbReference type="EMBL" id="JAUSQM010000001">
    <property type="protein sequence ID" value="MDP9820535.1"/>
    <property type="molecule type" value="Genomic_DNA"/>
</dbReference>
<dbReference type="InterPro" id="IPR022907">
    <property type="entry name" value="VapC_family"/>
</dbReference>
<organism evidence="10 11">
    <name type="scientific">Nocardioides massiliensis</name>
    <dbReference type="NCBI Taxonomy" id="1325935"/>
    <lineage>
        <taxon>Bacteria</taxon>
        <taxon>Bacillati</taxon>
        <taxon>Actinomycetota</taxon>
        <taxon>Actinomycetes</taxon>
        <taxon>Propionibacteriales</taxon>
        <taxon>Nocardioidaceae</taxon>
        <taxon>Nocardioides</taxon>
    </lineage>
</organism>
<evidence type="ECO:0000256" key="2">
    <source>
        <dbReference type="ARBA" id="ARBA00022649"/>
    </source>
</evidence>
<evidence type="ECO:0000256" key="7">
    <source>
        <dbReference type="ARBA" id="ARBA00038093"/>
    </source>
</evidence>
<comment type="caution">
    <text evidence="10">The sequence shown here is derived from an EMBL/GenBank/DDBJ whole genome shotgun (WGS) entry which is preliminary data.</text>
</comment>
<name>A0ABT9NL19_9ACTN</name>
<gene>
    <name evidence="8" type="primary">vapC</name>
    <name evidence="10" type="ORF">J2S59_000344</name>
</gene>
<evidence type="ECO:0000256" key="6">
    <source>
        <dbReference type="ARBA" id="ARBA00022842"/>
    </source>
</evidence>
<comment type="cofactor">
    <cofactor evidence="1 8">
        <name>Mg(2+)</name>
        <dbReference type="ChEBI" id="CHEBI:18420"/>
    </cofactor>
</comment>
<dbReference type="InterPro" id="IPR002716">
    <property type="entry name" value="PIN_dom"/>
</dbReference>
<feature type="binding site" evidence="8">
    <location>
        <position position="4"/>
    </location>
    <ligand>
        <name>Mg(2+)</name>
        <dbReference type="ChEBI" id="CHEBI:18420"/>
    </ligand>
</feature>
<accession>A0ABT9NL19</accession>
<comment type="similarity">
    <text evidence="7 8">Belongs to the PINc/VapC protein family.</text>
</comment>
<keyword evidence="5 8" id="KW-0378">Hydrolase</keyword>
<keyword evidence="4 8" id="KW-0479">Metal-binding</keyword>
<dbReference type="EC" id="3.1.-.-" evidence="8"/>
<evidence type="ECO:0000256" key="4">
    <source>
        <dbReference type="ARBA" id="ARBA00022723"/>
    </source>
</evidence>
<reference evidence="10 11" key="1">
    <citation type="submission" date="2023-07" db="EMBL/GenBank/DDBJ databases">
        <title>Sequencing the genomes of 1000 actinobacteria strains.</title>
        <authorList>
            <person name="Klenk H.-P."/>
        </authorList>
    </citation>
    <scope>NUCLEOTIDE SEQUENCE [LARGE SCALE GENOMIC DNA]</scope>
    <source>
        <strain evidence="10 11">GD13</strain>
    </source>
</reference>